<dbReference type="GeneID" id="43658200"/>
<dbReference type="Proteomes" id="UP000326268">
    <property type="component" value="Unassembled WGS sequence"/>
</dbReference>
<dbReference type="OrthoDB" id="10393354at2759"/>
<dbReference type="RefSeq" id="XP_031920269.1">
    <property type="nucleotide sequence ID" value="XM_032073754.1"/>
</dbReference>
<dbReference type="EMBL" id="ML738101">
    <property type="protein sequence ID" value="KAE8357188.1"/>
    <property type="molecule type" value="Genomic_DNA"/>
</dbReference>
<dbReference type="AlphaFoldDB" id="A0A5N6ZIH7"/>
<reference evidence="1 2" key="1">
    <citation type="submission" date="2019-04" db="EMBL/GenBank/DDBJ databases">
        <title>Friends and foes A comparative genomics studyof 23 Aspergillus species from section Flavi.</title>
        <authorList>
            <consortium name="DOE Joint Genome Institute"/>
            <person name="Kjaerbolling I."/>
            <person name="Vesth T."/>
            <person name="Frisvad J.C."/>
            <person name="Nybo J.L."/>
            <person name="Theobald S."/>
            <person name="Kildgaard S."/>
            <person name="Isbrandt T."/>
            <person name="Kuo A."/>
            <person name="Sato A."/>
            <person name="Lyhne E.K."/>
            <person name="Kogle M.E."/>
            <person name="Wiebenga A."/>
            <person name="Kun R.S."/>
            <person name="Lubbers R.J."/>
            <person name="Makela M.R."/>
            <person name="Barry K."/>
            <person name="Chovatia M."/>
            <person name="Clum A."/>
            <person name="Daum C."/>
            <person name="Haridas S."/>
            <person name="He G."/>
            <person name="LaButti K."/>
            <person name="Lipzen A."/>
            <person name="Mondo S."/>
            <person name="Riley R."/>
            <person name="Salamov A."/>
            <person name="Simmons B.A."/>
            <person name="Magnuson J.K."/>
            <person name="Henrissat B."/>
            <person name="Mortensen U.H."/>
            <person name="Larsen T.O."/>
            <person name="Devries R.P."/>
            <person name="Grigoriev I.V."/>
            <person name="Machida M."/>
            <person name="Baker S.E."/>
            <person name="Andersen M.R."/>
        </authorList>
    </citation>
    <scope>NUCLEOTIDE SEQUENCE [LARGE SCALE GENOMIC DNA]</scope>
    <source>
        <strain evidence="1 2">CBS 763.97</strain>
    </source>
</reference>
<evidence type="ECO:0000313" key="2">
    <source>
        <dbReference type="Proteomes" id="UP000326268"/>
    </source>
</evidence>
<sequence>MFVQSARAYLAVGAEFKKMPPFMGYCAYIAGPIQAHTSCFRNCPGESLSWAQGMLCFLILEEMKTHWPMLNSMYNNLKTCISRADNGLSLLPRTALLRSVTAQCDLGVEWPEPISFEEVFIKLDDSGCSKFLNRTYIDFIWDTHERLANREDNNRHIHHGRGVHLVGEEAVAQCGWGTDDVVRDVEPSKQGFSNDHLFNFDEILPRCSMDAISGVSAEFITDDPLDGQNLEVFSIERA</sequence>
<protein>
    <submittedName>
        <fullName evidence="1">Uncharacterized protein</fullName>
    </submittedName>
</protein>
<keyword evidence="2" id="KW-1185">Reference proteome</keyword>
<accession>A0A5N6ZIH7</accession>
<proteinExistence type="predicted"/>
<evidence type="ECO:0000313" key="1">
    <source>
        <dbReference type="EMBL" id="KAE8357188.1"/>
    </source>
</evidence>
<name>A0A5N6ZIH7_9EURO</name>
<gene>
    <name evidence="1" type="ORF">BDV27DRAFT_164752</name>
</gene>
<organism evidence="1 2">
    <name type="scientific">Aspergillus caelatus</name>
    <dbReference type="NCBI Taxonomy" id="61420"/>
    <lineage>
        <taxon>Eukaryota</taxon>
        <taxon>Fungi</taxon>
        <taxon>Dikarya</taxon>
        <taxon>Ascomycota</taxon>
        <taxon>Pezizomycotina</taxon>
        <taxon>Eurotiomycetes</taxon>
        <taxon>Eurotiomycetidae</taxon>
        <taxon>Eurotiales</taxon>
        <taxon>Aspergillaceae</taxon>
        <taxon>Aspergillus</taxon>
        <taxon>Aspergillus subgen. Circumdati</taxon>
    </lineage>
</organism>